<keyword evidence="2" id="KW-1185">Reference proteome</keyword>
<organism evidence="1 2">
    <name type="scientific">Adiantum capillus-veneris</name>
    <name type="common">Maidenhair fern</name>
    <dbReference type="NCBI Taxonomy" id="13818"/>
    <lineage>
        <taxon>Eukaryota</taxon>
        <taxon>Viridiplantae</taxon>
        <taxon>Streptophyta</taxon>
        <taxon>Embryophyta</taxon>
        <taxon>Tracheophyta</taxon>
        <taxon>Polypodiopsida</taxon>
        <taxon>Polypodiidae</taxon>
        <taxon>Polypodiales</taxon>
        <taxon>Pteridineae</taxon>
        <taxon>Pteridaceae</taxon>
        <taxon>Vittarioideae</taxon>
        <taxon>Adiantum</taxon>
    </lineage>
</organism>
<protein>
    <submittedName>
        <fullName evidence="1">Uncharacterized protein</fullName>
    </submittedName>
</protein>
<gene>
    <name evidence="1" type="ORF">GOP47_0001861</name>
</gene>
<proteinExistence type="predicted"/>
<accession>A0A9D4ZNH5</accession>
<dbReference type="EMBL" id="JABFUD020000003">
    <property type="protein sequence ID" value="KAI5082118.1"/>
    <property type="molecule type" value="Genomic_DNA"/>
</dbReference>
<sequence length="103" mass="11961">MYRKQGFLLRDVMNVYQDAMGGYPTIWFSRQQPLSARPSWIVIYHHVQRYAATVSNQETIACRLVLETSSAKYRKHQGCARWRKIGTWKGPTLAPISNFIEAL</sequence>
<reference evidence="1" key="1">
    <citation type="submission" date="2021-01" db="EMBL/GenBank/DDBJ databases">
        <title>Adiantum capillus-veneris genome.</title>
        <authorList>
            <person name="Fang Y."/>
            <person name="Liao Q."/>
        </authorList>
    </citation>
    <scope>NUCLEOTIDE SEQUENCE</scope>
    <source>
        <strain evidence="1">H3</strain>
        <tissue evidence="1">Leaf</tissue>
    </source>
</reference>
<evidence type="ECO:0000313" key="2">
    <source>
        <dbReference type="Proteomes" id="UP000886520"/>
    </source>
</evidence>
<dbReference type="AlphaFoldDB" id="A0A9D4ZNH5"/>
<name>A0A9D4ZNH5_ADICA</name>
<dbReference type="Proteomes" id="UP000886520">
    <property type="component" value="Chromosome 2"/>
</dbReference>
<evidence type="ECO:0000313" key="1">
    <source>
        <dbReference type="EMBL" id="KAI5082118.1"/>
    </source>
</evidence>
<comment type="caution">
    <text evidence="1">The sequence shown here is derived from an EMBL/GenBank/DDBJ whole genome shotgun (WGS) entry which is preliminary data.</text>
</comment>